<organism evidence="3 4">
    <name type="scientific">Algoriphagus zhangzhouensis</name>
    <dbReference type="NCBI Taxonomy" id="1073327"/>
    <lineage>
        <taxon>Bacteria</taxon>
        <taxon>Pseudomonadati</taxon>
        <taxon>Bacteroidota</taxon>
        <taxon>Cytophagia</taxon>
        <taxon>Cytophagales</taxon>
        <taxon>Cyclobacteriaceae</taxon>
        <taxon>Algoriphagus</taxon>
    </lineage>
</organism>
<sequence length="299" mass="35457">MKDSYSIPVKLNCLILVCCTILYFFLLYLGSETQNIGFKFLIGLAFGVTLIPVYSLMHEAAHNALHPKPKLNIFLGQFLSTLFGVSFHFFRHCHLKHHKKNRTDEEMWDLYYEHQNKWLRYGNLYLMMIGFGYFALWLSVILFALAPSLVYTRFFKSHTEIRGFLQGSDHPFKLKITRNESLIIILFQVFCLWLIDWDFLTWIILYMVNGFVWSSQNYVNHAFSPRKIINGAHNLKVPRFLNIIYLNFNIHLAHHQNPNIPWIHLPKYIESEEGRISFFKNYIRLWKGPKLTKESNPKS</sequence>
<proteinExistence type="predicted"/>
<feature type="transmembrane region" description="Helical" evidence="1">
    <location>
        <begin position="182"/>
        <end position="208"/>
    </location>
</feature>
<feature type="transmembrane region" description="Helical" evidence="1">
    <location>
        <begin position="69"/>
        <end position="90"/>
    </location>
</feature>
<feature type="transmembrane region" description="Helical" evidence="1">
    <location>
        <begin position="124"/>
        <end position="146"/>
    </location>
</feature>
<evidence type="ECO:0000259" key="2">
    <source>
        <dbReference type="Pfam" id="PF00487"/>
    </source>
</evidence>
<evidence type="ECO:0000313" key="3">
    <source>
        <dbReference type="EMBL" id="SHO59551.1"/>
    </source>
</evidence>
<reference evidence="4" key="1">
    <citation type="submission" date="2016-12" db="EMBL/GenBank/DDBJ databases">
        <authorList>
            <person name="Varghese N."/>
            <person name="Submissions S."/>
        </authorList>
    </citation>
    <scope>NUCLEOTIDE SEQUENCE [LARGE SCALE GENOMIC DNA]</scope>
    <source>
        <strain evidence="4">DSM 25035</strain>
    </source>
</reference>
<keyword evidence="4" id="KW-1185">Reference proteome</keyword>
<dbReference type="CDD" id="cd01060">
    <property type="entry name" value="Membrane-FADS-like"/>
    <property type="match status" value="1"/>
</dbReference>
<dbReference type="Proteomes" id="UP000184609">
    <property type="component" value="Unassembled WGS sequence"/>
</dbReference>
<gene>
    <name evidence="3" type="ORF">SAMN04488108_0189</name>
</gene>
<dbReference type="RefSeq" id="WP_166669801.1">
    <property type="nucleotide sequence ID" value="NZ_FRXN01000001.1"/>
</dbReference>
<accession>A0A1M7Z3V3</accession>
<dbReference type="GO" id="GO:0006629">
    <property type="term" value="P:lipid metabolic process"/>
    <property type="evidence" value="ECO:0007669"/>
    <property type="project" value="InterPro"/>
</dbReference>
<keyword evidence="1" id="KW-0812">Transmembrane</keyword>
<dbReference type="STRING" id="1073327.SAMN04488108_0189"/>
<protein>
    <submittedName>
        <fullName evidence="3">Fatty acid desaturase</fullName>
    </submittedName>
</protein>
<dbReference type="EMBL" id="FRXN01000001">
    <property type="protein sequence ID" value="SHO59551.1"/>
    <property type="molecule type" value="Genomic_DNA"/>
</dbReference>
<evidence type="ECO:0000256" key="1">
    <source>
        <dbReference type="SAM" id="Phobius"/>
    </source>
</evidence>
<dbReference type="InterPro" id="IPR005804">
    <property type="entry name" value="FA_desaturase_dom"/>
</dbReference>
<feature type="domain" description="Fatty acid desaturase" evidence="2">
    <location>
        <begin position="41"/>
        <end position="268"/>
    </location>
</feature>
<name>A0A1M7Z3V3_9BACT</name>
<evidence type="ECO:0000313" key="4">
    <source>
        <dbReference type="Proteomes" id="UP000184609"/>
    </source>
</evidence>
<feature type="transmembrane region" description="Helical" evidence="1">
    <location>
        <begin position="12"/>
        <end position="30"/>
    </location>
</feature>
<feature type="transmembrane region" description="Helical" evidence="1">
    <location>
        <begin position="36"/>
        <end position="57"/>
    </location>
</feature>
<dbReference type="AlphaFoldDB" id="A0A1M7Z3V3"/>
<keyword evidence="1" id="KW-1133">Transmembrane helix</keyword>
<keyword evidence="1" id="KW-0472">Membrane</keyword>
<dbReference type="Pfam" id="PF00487">
    <property type="entry name" value="FA_desaturase"/>
    <property type="match status" value="1"/>
</dbReference>